<dbReference type="HAMAP" id="MF_01252">
    <property type="entry name" value="Hmp"/>
    <property type="match status" value="1"/>
</dbReference>
<dbReference type="OrthoDB" id="436496at2759"/>
<comment type="similarity">
    <text evidence="4">Belongs to the globin family. Two-domain flavohemoproteins subfamily.</text>
</comment>
<evidence type="ECO:0000259" key="23">
    <source>
        <dbReference type="PROSITE" id="PS01033"/>
    </source>
</evidence>
<dbReference type="InterPro" id="IPR017938">
    <property type="entry name" value="Riboflavin_synthase-like_b-brl"/>
</dbReference>
<dbReference type="Pfam" id="PF00042">
    <property type="entry name" value="Globin"/>
    <property type="match status" value="1"/>
</dbReference>
<dbReference type="PANTHER" id="PTHR43396:SF9">
    <property type="entry name" value="NITRIC OXIDE DIOXYGENASE"/>
    <property type="match status" value="1"/>
</dbReference>
<dbReference type="GO" id="GO:0008941">
    <property type="term" value="F:nitric oxide dioxygenase NAD(P)H activity"/>
    <property type="evidence" value="ECO:0007669"/>
    <property type="project" value="UniProtKB-EC"/>
</dbReference>
<dbReference type="PANTHER" id="PTHR43396">
    <property type="entry name" value="FLAVOHEMOPROTEIN"/>
    <property type="match status" value="1"/>
</dbReference>
<keyword evidence="11" id="KW-0274">FAD</keyword>
<dbReference type="GO" id="GO:0046872">
    <property type="term" value="F:metal ion binding"/>
    <property type="evidence" value="ECO:0007669"/>
    <property type="project" value="UniProtKB-KW"/>
</dbReference>
<evidence type="ECO:0000256" key="22">
    <source>
        <dbReference type="SAM" id="SignalP"/>
    </source>
</evidence>
<evidence type="ECO:0000256" key="11">
    <source>
        <dbReference type="ARBA" id="ARBA00022827"/>
    </source>
</evidence>
<evidence type="ECO:0000256" key="4">
    <source>
        <dbReference type="ARBA" id="ARBA00008414"/>
    </source>
</evidence>
<dbReference type="CDD" id="cd06184">
    <property type="entry name" value="flavohem_like_fad_nad_binding"/>
    <property type="match status" value="1"/>
</dbReference>
<dbReference type="EC" id="1.14.12.17" evidence="5"/>
<keyword evidence="9" id="KW-0285">Flavoprotein</keyword>
<evidence type="ECO:0000256" key="7">
    <source>
        <dbReference type="ARBA" id="ARBA00022575"/>
    </source>
</evidence>
<dbReference type="NCBIfam" id="NF009805">
    <property type="entry name" value="PRK13289.1"/>
    <property type="match status" value="1"/>
</dbReference>
<dbReference type="STRING" id="348802.A0A0D2F9E8"/>
<dbReference type="Gene3D" id="2.40.30.10">
    <property type="entry name" value="Translation factors"/>
    <property type="match status" value="1"/>
</dbReference>
<evidence type="ECO:0000256" key="9">
    <source>
        <dbReference type="ARBA" id="ARBA00022630"/>
    </source>
</evidence>
<evidence type="ECO:0000256" key="13">
    <source>
        <dbReference type="ARBA" id="ARBA00023002"/>
    </source>
</evidence>
<keyword evidence="26" id="KW-1185">Reference proteome</keyword>
<dbReference type="GO" id="GO:0019825">
    <property type="term" value="F:oxygen binding"/>
    <property type="evidence" value="ECO:0007669"/>
    <property type="project" value="InterPro"/>
</dbReference>
<dbReference type="InterPro" id="IPR017927">
    <property type="entry name" value="FAD-bd_FR_type"/>
</dbReference>
<dbReference type="InterPro" id="IPR001433">
    <property type="entry name" value="OxRdtase_FAD/NAD-bd"/>
</dbReference>
<dbReference type="GO" id="GO:0046210">
    <property type="term" value="P:nitric oxide catabolic process"/>
    <property type="evidence" value="ECO:0007669"/>
    <property type="project" value="TreeGrafter"/>
</dbReference>
<keyword evidence="13" id="KW-0560">Oxidoreductase</keyword>
<evidence type="ECO:0000256" key="14">
    <source>
        <dbReference type="ARBA" id="ARBA00023004"/>
    </source>
</evidence>
<evidence type="ECO:0000313" key="25">
    <source>
        <dbReference type="EMBL" id="KIW56644.1"/>
    </source>
</evidence>
<evidence type="ECO:0000256" key="18">
    <source>
        <dbReference type="ARBA" id="ARBA00033187"/>
    </source>
</evidence>
<keyword evidence="15" id="KW-0520">NAD</keyword>
<dbReference type="GO" id="GO:0009636">
    <property type="term" value="P:response to toxic substance"/>
    <property type="evidence" value="ECO:0007669"/>
    <property type="project" value="UniProtKB-KW"/>
</dbReference>
<dbReference type="InterPro" id="IPR039261">
    <property type="entry name" value="FNR_nucleotide-bd"/>
</dbReference>
<dbReference type="GO" id="GO:0020037">
    <property type="term" value="F:heme binding"/>
    <property type="evidence" value="ECO:0007669"/>
    <property type="project" value="InterPro"/>
</dbReference>
<keyword evidence="22" id="KW-0732">Signal</keyword>
<dbReference type="PROSITE" id="PS01033">
    <property type="entry name" value="GLOBIN"/>
    <property type="match status" value="1"/>
</dbReference>
<evidence type="ECO:0000256" key="15">
    <source>
        <dbReference type="ARBA" id="ARBA00023027"/>
    </source>
</evidence>
<evidence type="ECO:0000256" key="19">
    <source>
        <dbReference type="ARBA" id="ARBA00048649"/>
    </source>
</evidence>
<name>A0A0D2F9E8_9EURO</name>
<dbReference type="AlphaFoldDB" id="A0A0D2F9E8"/>
<proteinExistence type="inferred from homology"/>
<evidence type="ECO:0000256" key="3">
    <source>
        <dbReference type="ARBA" id="ARBA00006401"/>
    </source>
</evidence>
<evidence type="ECO:0000256" key="17">
    <source>
        <dbReference type="ARBA" id="ARBA00030929"/>
    </source>
</evidence>
<evidence type="ECO:0000256" key="16">
    <source>
        <dbReference type="ARBA" id="ARBA00030024"/>
    </source>
</evidence>
<dbReference type="SUPFAM" id="SSF52343">
    <property type="entry name" value="Ferredoxin reductase-like, C-terminal NADP-linked domain"/>
    <property type="match status" value="1"/>
</dbReference>
<evidence type="ECO:0000256" key="2">
    <source>
        <dbReference type="ARBA" id="ARBA00001974"/>
    </source>
</evidence>
<dbReference type="Pfam" id="PF00175">
    <property type="entry name" value="NAD_binding_1"/>
    <property type="match status" value="1"/>
</dbReference>
<keyword evidence="7" id="KW-0216">Detoxification</keyword>
<evidence type="ECO:0000256" key="8">
    <source>
        <dbReference type="ARBA" id="ARBA00022617"/>
    </source>
</evidence>
<dbReference type="FunFam" id="3.40.50.80:FF:000010">
    <property type="entry name" value="Flavohemoprotein"/>
    <property type="match status" value="1"/>
</dbReference>
<dbReference type="FunFam" id="2.40.30.10:FF:000034">
    <property type="entry name" value="Flavohemoprotein"/>
    <property type="match status" value="1"/>
</dbReference>
<dbReference type="Proteomes" id="UP000054342">
    <property type="component" value="Unassembled WGS sequence"/>
</dbReference>
<dbReference type="Gene3D" id="1.10.490.10">
    <property type="entry name" value="Globins"/>
    <property type="match status" value="1"/>
</dbReference>
<gene>
    <name evidence="25" type="ORF">PV05_05285</name>
</gene>
<dbReference type="InterPro" id="IPR000971">
    <property type="entry name" value="Globin"/>
</dbReference>
<dbReference type="InterPro" id="IPR023950">
    <property type="entry name" value="Hmp"/>
</dbReference>
<dbReference type="SUPFAM" id="SSF63380">
    <property type="entry name" value="Riboflavin synthase domain-like"/>
    <property type="match status" value="1"/>
</dbReference>
<evidence type="ECO:0000313" key="26">
    <source>
        <dbReference type="Proteomes" id="UP000054342"/>
    </source>
</evidence>
<protein>
    <recommendedName>
        <fullName evidence="6">Flavohemoprotein</fullName>
        <ecNumber evidence="5">1.14.12.17</ecNumber>
    </recommendedName>
    <alternativeName>
        <fullName evidence="17">Flavohemoglobin</fullName>
    </alternativeName>
    <alternativeName>
        <fullName evidence="16">Hemoglobin-like protein</fullName>
    </alternativeName>
    <alternativeName>
        <fullName evidence="18">Nitric oxide dioxygenase</fullName>
    </alternativeName>
</protein>
<dbReference type="SUPFAM" id="SSF46458">
    <property type="entry name" value="Globin-like"/>
    <property type="match status" value="1"/>
</dbReference>
<feature type="domain" description="Globin" evidence="23">
    <location>
        <begin position="126"/>
        <end position="263"/>
    </location>
</feature>
<accession>A0A0D2F9E8</accession>
<evidence type="ECO:0000256" key="12">
    <source>
        <dbReference type="ARBA" id="ARBA00022857"/>
    </source>
</evidence>
<dbReference type="PROSITE" id="PS51384">
    <property type="entry name" value="FAD_FR"/>
    <property type="match status" value="1"/>
</dbReference>
<evidence type="ECO:0000256" key="21">
    <source>
        <dbReference type="ARBA" id="ARBA00056398"/>
    </source>
</evidence>
<dbReference type="GO" id="GO:0071500">
    <property type="term" value="P:cellular response to nitrosative stress"/>
    <property type="evidence" value="ECO:0007669"/>
    <property type="project" value="TreeGrafter"/>
</dbReference>
<dbReference type="EMBL" id="KN847319">
    <property type="protein sequence ID" value="KIW56644.1"/>
    <property type="molecule type" value="Genomic_DNA"/>
</dbReference>
<dbReference type="CDD" id="cd08922">
    <property type="entry name" value="FHb-globin"/>
    <property type="match status" value="1"/>
</dbReference>
<evidence type="ECO:0000256" key="1">
    <source>
        <dbReference type="ARBA" id="ARBA00001970"/>
    </source>
</evidence>
<dbReference type="InterPro" id="IPR012292">
    <property type="entry name" value="Globin/Proto"/>
</dbReference>
<dbReference type="GeneID" id="25327193"/>
<comment type="cofactor">
    <cofactor evidence="1">
        <name>heme b</name>
        <dbReference type="ChEBI" id="CHEBI:60344"/>
    </cofactor>
</comment>
<dbReference type="FunFam" id="1.10.490.10:FF:000003">
    <property type="entry name" value="Flavohemoprotein"/>
    <property type="match status" value="1"/>
</dbReference>
<feature type="signal peptide" evidence="22">
    <location>
        <begin position="1"/>
        <end position="16"/>
    </location>
</feature>
<keyword evidence="14" id="KW-0408">Iron</keyword>
<evidence type="ECO:0000256" key="20">
    <source>
        <dbReference type="ARBA" id="ARBA00049433"/>
    </source>
</evidence>
<keyword evidence="8" id="KW-0349">Heme</keyword>
<comment type="cofactor">
    <cofactor evidence="2">
        <name>FAD</name>
        <dbReference type="ChEBI" id="CHEBI:57692"/>
    </cofactor>
</comment>
<comment type="similarity">
    <text evidence="3">In the C-terminal section; belongs to the flavoprotein pyridine nucleotide cytochrome reductase family.</text>
</comment>
<dbReference type="Gene3D" id="3.40.50.80">
    <property type="entry name" value="Nucleotide-binding domain of ferredoxin-NADP reductase (FNR) module"/>
    <property type="match status" value="1"/>
</dbReference>
<sequence length="528" mass="58322">MLLTLIAGNLLVPRSCYEVASTDGHGPVATLAKRWHDVHFMLRTRKTLRTPNPAYTDYLETTIYTARFPARILKGIPQLEANMLARKQFLKLVSSTKTPTSLRGAIPTTVTMTSTATFHSSPPRHELSVEHQKIVKSTAPVLAEHGVAITSHFYKRMLNNHPELRNVFNSAHQDTGTQPAALAHAVWAYASNIDNLGALTTAVSRIGHKHASLGITPDQYPIVGENLLASIKEVLGDAVNQPLLDAWGAAYQQLADIFINFERDLYQKAEQTSGGWTGWRKFKVARKVPESDEIISFYLEPVDGGKLPSFQSGQYISVRVFVPELGVYQPRQYSLSDTPDGKHFRISVKKESAKGLTPAGRISNVLHENVPEGAEIDVSNPYGDFTLDVETDVPVVLISGGVGITPMLSMLGTLVDHAPTRKVVFVHAVRGGNVHAMKDYLSRIMKENPQVSRLIFYENVAEAELEGVDYDYKGRIELEKVRDKVLLPDANYYLCGPIPFMQSQQKSLEALGVPSERIHSEVFGSGIA</sequence>
<evidence type="ECO:0000256" key="10">
    <source>
        <dbReference type="ARBA" id="ARBA00022723"/>
    </source>
</evidence>
<organism evidence="25 26">
    <name type="scientific">Exophiala xenobiotica</name>
    <dbReference type="NCBI Taxonomy" id="348802"/>
    <lineage>
        <taxon>Eukaryota</taxon>
        <taxon>Fungi</taxon>
        <taxon>Dikarya</taxon>
        <taxon>Ascomycota</taxon>
        <taxon>Pezizomycotina</taxon>
        <taxon>Eurotiomycetes</taxon>
        <taxon>Chaetothyriomycetidae</taxon>
        <taxon>Chaetothyriales</taxon>
        <taxon>Herpotrichiellaceae</taxon>
        <taxon>Exophiala</taxon>
    </lineage>
</organism>
<dbReference type="RefSeq" id="XP_013317228.1">
    <property type="nucleotide sequence ID" value="XM_013461774.1"/>
</dbReference>
<evidence type="ECO:0000259" key="24">
    <source>
        <dbReference type="PROSITE" id="PS51384"/>
    </source>
</evidence>
<comment type="function">
    <text evidence="21">In the presence of oxygen and NADH, it has NADH oxidase activity, which leads to the generation of superoxide and H(2)O(2). Under anaerobic conditions, it also exhibits nitric oxide reductase and FAD reductase activities. However, all these reactions are much lower than NOD activity.</text>
</comment>
<keyword evidence="10" id="KW-0479">Metal-binding</keyword>
<comment type="catalytic activity">
    <reaction evidence="20">
        <text>2 nitric oxide + NADPH + 2 O2 = 2 nitrate + NADP(+) + H(+)</text>
        <dbReference type="Rhea" id="RHEA:19465"/>
        <dbReference type="ChEBI" id="CHEBI:15378"/>
        <dbReference type="ChEBI" id="CHEBI:15379"/>
        <dbReference type="ChEBI" id="CHEBI:16480"/>
        <dbReference type="ChEBI" id="CHEBI:17632"/>
        <dbReference type="ChEBI" id="CHEBI:57783"/>
        <dbReference type="ChEBI" id="CHEBI:58349"/>
        <dbReference type="EC" id="1.14.12.17"/>
    </reaction>
</comment>
<evidence type="ECO:0000256" key="6">
    <source>
        <dbReference type="ARBA" id="ARBA00014637"/>
    </source>
</evidence>
<reference evidence="25 26" key="1">
    <citation type="submission" date="2015-01" db="EMBL/GenBank/DDBJ databases">
        <title>The Genome Sequence of Exophiala xenobiotica CBS118157.</title>
        <authorList>
            <consortium name="The Broad Institute Genomics Platform"/>
            <person name="Cuomo C."/>
            <person name="de Hoog S."/>
            <person name="Gorbushina A."/>
            <person name="Stielow B."/>
            <person name="Teixiera M."/>
            <person name="Abouelleil A."/>
            <person name="Chapman S.B."/>
            <person name="Priest M."/>
            <person name="Young S.K."/>
            <person name="Wortman J."/>
            <person name="Nusbaum C."/>
            <person name="Birren B."/>
        </authorList>
    </citation>
    <scope>NUCLEOTIDE SEQUENCE [LARGE SCALE GENOMIC DNA]</scope>
    <source>
        <strain evidence="25 26">CBS 118157</strain>
    </source>
</reference>
<feature type="chain" id="PRO_5002241955" description="Flavohemoprotein" evidence="22">
    <location>
        <begin position="17"/>
        <end position="528"/>
    </location>
</feature>
<comment type="catalytic activity">
    <reaction evidence="19">
        <text>2 nitric oxide + NADH + 2 O2 = 2 nitrate + NAD(+) + H(+)</text>
        <dbReference type="Rhea" id="RHEA:19469"/>
        <dbReference type="ChEBI" id="CHEBI:15378"/>
        <dbReference type="ChEBI" id="CHEBI:15379"/>
        <dbReference type="ChEBI" id="CHEBI:16480"/>
        <dbReference type="ChEBI" id="CHEBI:17632"/>
        <dbReference type="ChEBI" id="CHEBI:57540"/>
        <dbReference type="ChEBI" id="CHEBI:57945"/>
        <dbReference type="EC" id="1.14.12.17"/>
    </reaction>
</comment>
<evidence type="ECO:0000256" key="5">
    <source>
        <dbReference type="ARBA" id="ARBA00012229"/>
    </source>
</evidence>
<feature type="domain" description="FAD-binding FR-type" evidence="24">
    <location>
        <begin position="277"/>
        <end position="388"/>
    </location>
</feature>
<dbReference type="InterPro" id="IPR009050">
    <property type="entry name" value="Globin-like_sf"/>
</dbReference>
<keyword evidence="12" id="KW-0521">NADP</keyword>
<dbReference type="GO" id="GO:0071949">
    <property type="term" value="F:FAD binding"/>
    <property type="evidence" value="ECO:0007669"/>
    <property type="project" value="InterPro"/>
</dbReference>